<sequence length="308" mass="35752">MWRIWCRRGFEWRGGPHTWAVVTGCTDGIGLEYARQLASKGYNLLLVSRNPNKLAKVRHEIESTYRCRCRVLALDFSRTDVYDIIEKEFKRLEEMDEEIHVLVNNVSICYPKERPQYFTEIPNLSQFIESIINVNINACTRLMALVLPRMVAKGRGAIINLSSMSALYPTPLLAIYSATKVYIDYFTRCLHQEYKSKGVVIQSLIPAYVSTNMSHNMEPGMFVPTPHDFVNHALKTVGRESRTAAYFSQRIFVYHYYFYGFWSQALGIDLCIHITYSRMKSIYNRITRDIKHEIIGSKDSESTRINLD</sequence>
<evidence type="ECO:0008006" key="8">
    <source>
        <dbReference type="Google" id="ProtNLM"/>
    </source>
</evidence>
<evidence type="ECO:0000256" key="3">
    <source>
        <dbReference type="ARBA" id="ARBA00022857"/>
    </source>
</evidence>
<evidence type="ECO:0000256" key="5">
    <source>
        <dbReference type="RuleBase" id="RU000363"/>
    </source>
</evidence>
<keyword evidence="4" id="KW-0560">Oxidoreductase</keyword>
<name>A0A7R9M6Z9_9ACAR</name>
<accession>A0A7R9M6Z9</accession>
<dbReference type="PRINTS" id="PR00081">
    <property type="entry name" value="GDHRDH"/>
</dbReference>
<evidence type="ECO:0000313" key="6">
    <source>
        <dbReference type="EMBL" id="CAD7654776.1"/>
    </source>
</evidence>
<keyword evidence="3" id="KW-0521">NADP</keyword>
<dbReference type="InterPro" id="IPR002347">
    <property type="entry name" value="SDR_fam"/>
</dbReference>
<dbReference type="Proteomes" id="UP000728032">
    <property type="component" value="Unassembled WGS sequence"/>
</dbReference>
<dbReference type="EMBL" id="CAJPVJ010008479">
    <property type="protein sequence ID" value="CAG2171963.1"/>
    <property type="molecule type" value="Genomic_DNA"/>
</dbReference>
<dbReference type="PRINTS" id="PR00080">
    <property type="entry name" value="SDRFAMILY"/>
</dbReference>
<dbReference type="PANTHER" id="PTHR43899:SF13">
    <property type="entry name" value="RH59310P"/>
    <property type="match status" value="1"/>
</dbReference>
<protein>
    <recommendedName>
        <fullName evidence="8">Steroid dehydrogenase</fullName>
    </recommendedName>
</protein>
<evidence type="ECO:0000256" key="1">
    <source>
        <dbReference type="ARBA" id="ARBA00004240"/>
    </source>
</evidence>
<dbReference type="SUPFAM" id="SSF51735">
    <property type="entry name" value="NAD(P)-binding Rossmann-fold domains"/>
    <property type="match status" value="1"/>
</dbReference>
<proteinExistence type="inferred from homology"/>
<dbReference type="FunFam" id="3.40.50.720:FF:000137">
    <property type="entry name" value="Hydroxysteroid (17-beta) dehydrogenase 3"/>
    <property type="match status" value="1"/>
</dbReference>
<dbReference type="InterPro" id="IPR036291">
    <property type="entry name" value="NAD(P)-bd_dom_sf"/>
</dbReference>
<keyword evidence="7" id="KW-1185">Reference proteome</keyword>
<evidence type="ECO:0000256" key="4">
    <source>
        <dbReference type="ARBA" id="ARBA00023002"/>
    </source>
</evidence>
<dbReference type="PROSITE" id="PS00061">
    <property type="entry name" value="ADH_SHORT"/>
    <property type="match status" value="1"/>
</dbReference>
<evidence type="ECO:0000313" key="7">
    <source>
        <dbReference type="Proteomes" id="UP000728032"/>
    </source>
</evidence>
<dbReference type="AlphaFoldDB" id="A0A7R9M6Z9"/>
<evidence type="ECO:0000256" key="2">
    <source>
        <dbReference type="ARBA" id="ARBA00006484"/>
    </source>
</evidence>
<comment type="subcellular location">
    <subcellularLocation>
        <location evidence="1">Endoplasmic reticulum</location>
    </subcellularLocation>
</comment>
<reference evidence="6" key="1">
    <citation type="submission" date="2020-11" db="EMBL/GenBank/DDBJ databases">
        <authorList>
            <person name="Tran Van P."/>
        </authorList>
    </citation>
    <scope>NUCLEOTIDE SEQUENCE</scope>
</reference>
<dbReference type="GO" id="GO:0005783">
    <property type="term" value="C:endoplasmic reticulum"/>
    <property type="evidence" value="ECO:0007669"/>
    <property type="project" value="UniProtKB-SubCell"/>
</dbReference>
<gene>
    <name evidence="6" type="ORF">ONB1V03_LOCUS11421</name>
</gene>
<dbReference type="InterPro" id="IPR051019">
    <property type="entry name" value="VLCFA-Steroid_DH"/>
</dbReference>
<dbReference type="PANTHER" id="PTHR43899">
    <property type="entry name" value="RH59310P"/>
    <property type="match status" value="1"/>
</dbReference>
<dbReference type="PIRSF" id="PIRSF000126">
    <property type="entry name" value="11-beta-HSD1"/>
    <property type="match status" value="1"/>
</dbReference>
<comment type="similarity">
    <text evidence="2 5">Belongs to the short-chain dehydrogenases/reductases (SDR) family.</text>
</comment>
<dbReference type="OrthoDB" id="5545019at2759"/>
<dbReference type="CDD" id="cd05356">
    <property type="entry name" value="17beta-HSD1_like_SDR_c"/>
    <property type="match status" value="1"/>
</dbReference>
<dbReference type="PROSITE" id="PS51257">
    <property type="entry name" value="PROKAR_LIPOPROTEIN"/>
    <property type="match status" value="1"/>
</dbReference>
<organism evidence="6">
    <name type="scientific">Oppiella nova</name>
    <dbReference type="NCBI Taxonomy" id="334625"/>
    <lineage>
        <taxon>Eukaryota</taxon>
        <taxon>Metazoa</taxon>
        <taxon>Ecdysozoa</taxon>
        <taxon>Arthropoda</taxon>
        <taxon>Chelicerata</taxon>
        <taxon>Arachnida</taxon>
        <taxon>Acari</taxon>
        <taxon>Acariformes</taxon>
        <taxon>Sarcoptiformes</taxon>
        <taxon>Oribatida</taxon>
        <taxon>Brachypylina</taxon>
        <taxon>Oppioidea</taxon>
        <taxon>Oppiidae</taxon>
        <taxon>Oppiella</taxon>
    </lineage>
</organism>
<dbReference type="GO" id="GO:0016491">
    <property type="term" value="F:oxidoreductase activity"/>
    <property type="evidence" value="ECO:0007669"/>
    <property type="project" value="UniProtKB-KW"/>
</dbReference>
<dbReference type="InterPro" id="IPR020904">
    <property type="entry name" value="Sc_DH/Rdtase_CS"/>
</dbReference>
<dbReference type="EMBL" id="OC923304">
    <property type="protein sequence ID" value="CAD7654776.1"/>
    <property type="molecule type" value="Genomic_DNA"/>
</dbReference>
<dbReference type="Pfam" id="PF00106">
    <property type="entry name" value="adh_short"/>
    <property type="match status" value="1"/>
</dbReference>
<dbReference type="Gene3D" id="3.40.50.720">
    <property type="entry name" value="NAD(P)-binding Rossmann-like Domain"/>
    <property type="match status" value="1"/>
</dbReference>